<dbReference type="EMBL" id="JHEG04000001">
    <property type="protein sequence ID" value="KAF3888146.1"/>
    <property type="molecule type" value="Genomic_DNA"/>
</dbReference>
<dbReference type="AlphaFoldDB" id="A0A0C1RBB8"/>
<dbReference type="EMBL" id="JHEG02000019">
    <property type="protein sequence ID" value="KIE12938.1"/>
    <property type="molecule type" value="Genomic_DNA"/>
</dbReference>
<accession>A0A0C1RBB8</accession>
<reference evidence="2" key="2">
    <citation type="submission" date="2019-11" db="EMBL/GenBank/DDBJ databases">
        <title>Improved Assembly of Tolypothrix boutellei genome.</title>
        <authorList>
            <person name="Sarangi A.N."/>
            <person name="Mukherjee M."/>
            <person name="Ghosh S."/>
            <person name="Singh D."/>
            <person name="Das A."/>
            <person name="Kant S."/>
            <person name="Prusty A."/>
            <person name="Tripathy S."/>
        </authorList>
    </citation>
    <scope>NUCLEOTIDE SEQUENCE</scope>
    <source>
        <strain evidence="2">VB521301</strain>
    </source>
</reference>
<dbReference type="InterPro" id="IPR036365">
    <property type="entry name" value="PGBD-like_sf"/>
</dbReference>
<dbReference type="Pfam" id="PF01471">
    <property type="entry name" value="PG_binding_1"/>
    <property type="match status" value="2"/>
</dbReference>
<dbReference type="InterPro" id="IPR036366">
    <property type="entry name" value="PGBDSf"/>
</dbReference>
<evidence type="ECO:0000313" key="4">
    <source>
        <dbReference type="Proteomes" id="UP000029738"/>
    </source>
</evidence>
<dbReference type="InterPro" id="IPR002477">
    <property type="entry name" value="Peptidoglycan-bd-like"/>
</dbReference>
<dbReference type="RefSeq" id="WP_038076280.1">
    <property type="nucleotide sequence ID" value="NZ_JHEG04000001.1"/>
</dbReference>
<name>A0A0C1RBB8_9CYAN</name>
<dbReference type="SUPFAM" id="SSF47090">
    <property type="entry name" value="PGBD-like"/>
    <property type="match status" value="2"/>
</dbReference>
<dbReference type="Gene3D" id="1.10.101.10">
    <property type="entry name" value="PGBD-like superfamily/PGBD"/>
    <property type="match status" value="2"/>
</dbReference>
<protein>
    <submittedName>
        <fullName evidence="3">Peptidoglycan-binding protein</fullName>
    </submittedName>
</protein>
<sequence>MQVATPGIDPILRLGANNLKVQELQELLNGRLPSGDRLTVDSFFGIKTQRAVKTVQYHFLLKQDGIAGPLTWQSLRANAPVNKPILHRSSHGQQVAIVQEVLFRGKFYQDGAIDGIFGAKTEAAVQAFQESEQLIVNGMIGDQTWKALSTLATSLTAN</sequence>
<feature type="domain" description="Peptidoglycan binding-like" evidence="1">
    <location>
        <begin position="20"/>
        <end position="75"/>
    </location>
</feature>
<evidence type="ECO:0000259" key="1">
    <source>
        <dbReference type="Pfam" id="PF01471"/>
    </source>
</evidence>
<organism evidence="3">
    <name type="scientific">Tolypothrix bouteillei VB521301</name>
    <dbReference type="NCBI Taxonomy" id="1479485"/>
    <lineage>
        <taxon>Bacteria</taxon>
        <taxon>Bacillati</taxon>
        <taxon>Cyanobacteriota</taxon>
        <taxon>Cyanophyceae</taxon>
        <taxon>Nostocales</taxon>
        <taxon>Tolypothrichaceae</taxon>
        <taxon>Tolypothrix</taxon>
    </lineage>
</organism>
<feature type="domain" description="Peptidoglycan binding-like" evidence="1">
    <location>
        <begin position="92"/>
        <end position="148"/>
    </location>
</feature>
<comment type="caution">
    <text evidence="3">The sequence shown here is derived from an EMBL/GenBank/DDBJ whole genome shotgun (WGS) entry which is preliminary data.</text>
</comment>
<dbReference type="STRING" id="1479485.DA73_0205605"/>
<reference evidence="3" key="1">
    <citation type="journal article" date="2015" name="Genome Announc.">
        <title>Draft Genome Sequence of Tolypothrix boutellei Strain VB521301.</title>
        <authorList>
            <person name="Chandrababunaidu M.M."/>
            <person name="Singh D."/>
            <person name="Sen D."/>
            <person name="Bhan S."/>
            <person name="Das S."/>
            <person name="Gupta A."/>
            <person name="Adhikary S.P."/>
            <person name="Tripathy S."/>
        </authorList>
    </citation>
    <scope>NUCLEOTIDE SEQUENCE</scope>
    <source>
        <strain evidence="3">VB521301</strain>
    </source>
</reference>
<dbReference type="OrthoDB" id="511527at2"/>
<keyword evidence="4" id="KW-1185">Reference proteome</keyword>
<dbReference type="Proteomes" id="UP000029738">
    <property type="component" value="Unassembled WGS sequence"/>
</dbReference>
<proteinExistence type="predicted"/>
<evidence type="ECO:0000313" key="3">
    <source>
        <dbReference type="EMBL" id="KIE12938.1"/>
    </source>
</evidence>
<gene>
    <name evidence="3" type="ORF">DA73_0205605</name>
    <name evidence="2" type="ORF">DA73_0400023615</name>
</gene>
<evidence type="ECO:0000313" key="2">
    <source>
        <dbReference type="EMBL" id="KAF3888146.1"/>
    </source>
</evidence>